<evidence type="ECO:0000256" key="9">
    <source>
        <dbReference type="SAM" id="MobiDB-lite"/>
    </source>
</evidence>
<dbReference type="PANTHER" id="PTHR10102:SF0">
    <property type="entry name" value="DNA-DIRECTED RNA POLYMERASE, MITOCHONDRIAL"/>
    <property type="match status" value="1"/>
</dbReference>
<dbReference type="GO" id="GO:0006390">
    <property type="term" value="P:mitochondrial transcription"/>
    <property type="evidence" value="ECO:0007669"/>
    <property type="project" value="TreeGrafter"/>
</dbReference>
<sequence>MFAPTVPPSSSAPPAPLSRPDHPFPYAHAEQAAYNRQLALEEDVIEVAIKRFRKMARDATTRGDVVTHRPAADLLAGWFGPFALAVKRNSQQVGKTEAGAGGKKAKRRNRRSEAAPRTGPGRMSVEQEMRAVLKELSPEAISVITIHTILATTMKEPHGVPLSRLAFAVGNTARAEINYKKIAELKRKQERAEKADRVEGKSTRARGGKKPAKRKRSAQAILNSAIASSSSIASAVNYAAQQVAVKDAKWSDRETMLLGTHLIDLLVNIAKVEEEPGKFAPAFVHFLKFKKSEKVRVGCLQLSDAALRLLSDDGNILADSVTPKQQPMVVRPRPWMSPARSPYLSCRANLIRTVPGKALERALNGADLSLLYQGLNALGDTAWTVNRGVLDVAETLWENGGGKAGLVTKQDVAVPNKKKFMAEQLAAFQDDKRLGRPPSDFVEGDVVDEEEYIFDEGKASRRLRFERKKAQKLNRELVSMRADTNHKIVHARRFAEEERLWLPHNVDFRGRAYPIPAYLQHMGCDMTRAMLTFARPGIELGPRGLYWLKIHLANKMGGDKLSFDERIGLAEANMGRAIAVGQEPMSDKNMEWWSKAEDPFQLLAVCQELADASGRYGGELAMEGYESRLPVSMDGSCNGLQHYAALGRDVVGGEQVNLVPNNRPQDVYTGVAKLVNKRIDELAADGDEVAELLRGKISRKVVKQTVMTSVYGVTLIGAKQQIKNRLAEIDGFPEDKLFPASLKLASLTLSSLGDMFGGATKTMDWLYDAATLISRDGHEVQWTTPVGLPVIQPYRREGQTVVRTLMQRVTLEKSGEHSPVYGARQRSAFAPNFVHSIDSSHMVLTAMGAQRMGLNFAAVHDSFWTNAAHVDRMNAVLREQFVRLHSRDLLDELRESFLIRYPGIEFPEVPARGQLDLDVVRDSPYFFS</sequence>
<organism evidence="11 12">
    <name type="scientific">Chondrus crispus</name>
    <name type="common">Carrageen Irish moss</name>
    <name type="synonym">Polymorpha crispa</name>
    <dbReference type="NCBI Taxonomy" id="2769"/>
    <lineage>
        <taxon>Eukaryota</taxon>
        <taxon>Rhodophyta</taxon>
        <taxon>Florideophyceae</taxon>
        <taxon>Rhodymeniophycidae</taxon>
        <taxon>Gigartinales</taxon>
        <taxon>Gigartinaceae</taxon>
        <taxon>Chondrus</taxon>
    </lineage>
</organism>
<dbReference type="Gramene" id="CDF39188">
    <property type="protein sequence ID" value="CDF39188"/>
    <property type="gene ID" value="CHC_T00000161001"/>
</dbReference>
<dbReference type="GeneID" id="17326817"/>
<gene>
    <name evidence="11" type="ORF">CHC_T00000161001</name>
</gene>
<evidence type="ECO:0000256" key="7">
    <source>
        <dbReference type="ARBA" id="ARBA00048552"/>
    </source>
</evidence>
<name>R7QN31_CHOCR</name>
<evidence type="ECO:0000256" key="3">
    <source>
        <dbReference type="ARBA" id="ARBA00022478"/>
    </source>
</evidence>
<comment type="function">
    <text evidence="8">DNA-dependent RNA polymerase catalyzes the transcription of DNA into RNA using the four ribonucleoside triphosphates as substrates.</text>
</comment>
<dbReference type="KEGG" id="ccp:CHC_T00000161001"/>
<reference evidence="12" key="1">
    <citation type="journal article" date="2013" name="Proc. Natl. Acad. Sci. U.S.A.">
        <title>Genome structure and metabolic features in the red seaweed Chondrus crispus shed light on evolution of the Archaeplastida.</title>
        <authorList>
            <person name="Collen J."/>
            <person name="Porcel B."/>
            <person name="Carre W."/>
            <person name="Ball S.G."/>
            <person name="Chaparro C."/>
            <person name="Tonon T."/>
            <person name="Barbeyron T."/>
            <person name="Michel G."/>
            <person name="Noel B."/>
            <person name="Valentin K."/>
            <person name="Elias M."/>
            <person name="Artiguenave F."/>
            <person name="Arun A."/>
            <person name="Aury J.M."/>
            <person name="Barbosa-Neto J.F."/>
            <person name="Bothwell J.H."/>
            <person name="Bouget F.Y."/>
            <person name="Brillet L."/>
            <person name="Cabello-Hurtado F."/>
            <person name="Capella-Gutierrez S."/>
            <person name="Charrier B."/>
            <person name="Cladiere L."/>
            <person name="Cock J.M."/>
            <person name="Coelho S.M."/>
            <person name="Colleoni C."/>
            <person name="Czjzek M."/>
            <person name="Da Silva C."/>
            <person name="Delage L."/>
            <person name="Denoeud F."/>
            <person name="Deschamps P."/>
            <person name="Dittami S.M."/>
            <person name="Gabaldon T."/>
            <person name="Gachon C.M."/>
            <person name="Groisillier A."/>
            <person name="Herve C."/>
            <person name="Jabbari K."/>
            <person name="Katinka M."/>
            <person name="Kloareg B."/>
            <person name="Kowalczyk N."/>
            <person name="Labadie K."/>
            <person name="Leblanc C."/>
            <person name="Lopez P.J."/>
            <person name="McLachlan D.H."/>
            <person name="Meslet-Cladiere L."/>
            <person name="Moustafa A."/>
            <person name="Nehr Z."/>
            <person name="Nyvall Collen P."/>
            <person name="Panaud O."/>
            <person name="Partensky F."/>
            <person name="Poulain J."/>
            <person name="Rensing S.A."/>
            <person name="Rousvoal S."/>
            <person name="Samson G."/>
            <person name="Symeonidi A."/>
            <person name="Weissenbach J."/>
            <person name="Zambounis A."/>
            <person name="Wincker P."/>
            <person name="Boyen C."/>
        </authorList>
    </citation>
    <scope>NUCLEOTIDE SEQUENCE [LARGE SCALE GENOMIC DNA]</scope>
    <source>
        <strain evidence="12">cv. Stackhouse</strain>
    </source>
</reference>
<dbReference type="Gene3D" id="1.10.287.280">
    <property type="match status" value="1"/>
</dbReference>
<dbReference type="RefSeq" id="XP_005719099.1">
    <property type="nucleotide sequence ID" value="XM_005719042.1"/>
</dbReference>
<keyword evidence="12" id="KW-1185">Reference proteome</keyword>
<dbReference type="SUPFAM" id="SSF56672">
    <property type="entry name" value="DNA/RNA polymerases"/>
    <property type="match status" value="1"/>
</dbReference>
<dbReference type="PROSITE" id="PS00489">
    <property type="entry name" value="RNA_POL_PHAGE_2"/>
    <property type="match status" value="1"/>
</dbReference>
<evidence type="ECO:0000313" key="12">
    <source>
        <dbReference type="Proteomes" id="UP000012073"/>
    </source>
</evidence>
<dbReference type="InterPro" id="IPR043502">
    <property type="entry name" value="DNA/RNA_pol_sf"/>
</dbReference>
<dbReference type="PhylomeDB" id="R7QN31"/>
<dbReference type="Pfam" id="PF14700">
    <property type="entry name" value="RPOL_N"/>
    <property type="match status" value="1"/>
</dbReference>
<comment type="similarity">
    <text evidence="1 8">Belongs to the phage and mitochondrial RNA polymerase family.</text>
</comment>
<evidence type="ECO:0000313" key="11">
    <source>
        <dbReference type="EMBL" id="CDF39188.1"/>
    </source>
</evidence>
<feature type="domain" description="DNA-directed RNA polymerase N-terminal" evidence="10">
    <location>
        <begin position="35"/>
        <end position="380"/>
    </location>
</feature>
<feature type="compositionally biased region" description="Basic and acidic residues" evidence="9">
    <location>
        <begin position="189"/>
        <end position="202"/>
    </location>
</feature>
<proteinExistence type="inferred from homology"/>
<dbReference type="SMART" id="SM01311">
    <property type="entry name" value="RPOL_N"/>
    <property type="match status" value="1"/>
</dbReference>
<dbReference type="Proteomes" id="UP000012073">
    <property type="component" value="Unassembled WGS sequence"/>
</dbReference>
<feature type="compositionally biased region" description="Pro residues" evidence="9">
    <location>
        <begin position="1"/>
        <end position="17"/>
    </location>
</feature>
<evidence type="ECO:0000256" key="5">
    <source>
        <dbReference type="ARBA" id="ARBA00022695"/>
    </source>
</evidence>
<dbReference type="EMBL" id="HG002011">
    <property type="protein sequence ID" value="CDF39188.1"/>
    <property type="molecule type" value="Genomic_DNA"/>
</dbReference>
<dbReference type="GO" id="GO:0034245">
    <property type="term" value="C:mitochondrial DNA-directed RNA polymerase complex"/>
    <property type="evidence" value="ECO:0007669"/>
    <property type="project" value="TreeGrafter"/>
</dbReference>
<evidence type="ECO:0000256" key="4">
    <source>
        <dbReference type="ARBA" id="ARBA00022679"/>
    </source>
</evidence>
<protein>
    <recommendedName>
        <fullName evidence="2 8">DNA-directed RNA polymerase</fullName>
        <ecNumber evidence="2 8">2.7.7.6</ecNumber>
    </recommendedName>
</protein>
<dbReference type="GO" id="GO:0003899">
    <property type="term" value="F:DNA-directed RNA polymerase activity"/>
    <property type="evidence" value="ECO:0007669"/>
    <property type="project" value="UniProtKB-EC"/>
</dbReference>
<dbReference type="EC" id="2.7.7.6" evidence="2 8"/>
<evidence type="ECO:0000259" key="10">
    <source>
        <dbReference type="SMART" id="SM01311"/>
    </source>
</evidence>
<evidence type="ECO:0000256" key="1">
    <source>
        <dbReference type="ARBA" id="ARBA00009493"/>
    </source>
</evidence>
<feature type="region of interest" description="Disordered" evidence="9">
    <location>
        <begin position="189"/>
        <end position="216"/>
    </location>
</feature>
<evidence type="ECO:0000256" key="2">
    <source>
        <dbReference type="ARBA" id="ARBA00012418"/>
    </source>
</evidence>
<dbReference type="OMA" id="KEQDLCR"/>
<dbReference type="PROSITE" id="PS00900">
    <property type="entry name" value="RNA_POL_PHAGE_1"/>
    <property type="match status" value="1"/>
</dbReference>
<dbReference type="OrthoDB" id="276422at2759"/>
<dbReference type="Pfam" id="PF00940">
    <property type="entry name" value="RNA_pol"/>
    <property type="match status" value="1"/>
</dbReference>
<evidence type="ECO:0000256" key="6">
    <source>
        <dbReference type="ARBA" id="ARBA00023163"/>
    </source>
</evidence>
<feature type="compositionally biased region" description="Basic residues" evidence="9">
    <location>
        <begin position="203"/>
        <end position="216"/>
    </location>
</feature>
<dbReference type="PANTHER" id="PTHR10102">
    <property type="entry name" value="DNA-DIRECTED RNA POLYMERASE, MITOCHONDRIAL"/>
    <property type="match status" value="1"/>
</dbReference>
<keyword evidence="4 8" id="KW-0808">Transferase</keyword>
<keyword evidence="6 8" id="KW-0804">Transcription</keyword>
<dbReference type="Gene3D" id="1.10.1320.10">
    <property type="entry name" value="DNA-directed RNA polymerase, N-terminal domain"/>
    <property type="match status" value="1"/>
</dbReference>
<dbReference type="FunFam" id="1.10.150.20:FF:000041">
    <property type="entry name" value="DNA-directed RNA polymerase"/>
    <property type="match status" value="1"/>
</dbReference>
<evidence type="ECO:0000256" key="8">
    <source>
        <dbReference type="RuleBase" id="RU003805"/>
    </source>
</evidence>
<dbReference type="STRING" id="2769.R7QN31"/>
<dbReference type="InterPro" id="IPR002092">
    <property type="entry name" value="DNA-dir_Rpol_phage-type"/>
</dbReference>
<dbReference type="InterPro" id="IPR037159">
    <property type="entry name" value="RNA_POL_N_sf"/>
</dbReference>
<dbReference type="GO" id="GO:0003677">
    <property type="term" value="F:DNA binding"/>
    <property type="evidence" value="ECO:0007669"/>
    <property type="project" value="InterPro"/>
</dbReference>
<dbReference type="Gene3D" id="1.10.150.20">
    <property type="entry name" value="5' to 3' exonuclease, C-terminal subdomain"/>
    <property type="match status" value="1"/>
</dbReference>
<comment type="catalytic activity">
    <reaction evidence="7 8">
        <text>RNA(n) + a ribonucleoside 5'-triphosphate = RNA(n+1) + diphosphate</text>
        <dbReference type="Rhea" id="RHEA:21248"/>
        <dbReference type="Rhea" id="RHEA-COMP:14527"/>
        <dbReference type="Rhea" id="RHEA-COMP:17342"/>
        <dbReference type="ChEBI" id="CHEBI:33019"/>
        <dbReference type="ChEBI" id="CHEBI:61557"/>
        <dbReference type="ChEBI" id="CHEBI:140395"/>
        <dbReference type="EC" id="2.7.7.6"/>
    </reaction>
</comment>
<keyword evidence="3 8" id="KW-0240">DNA-directed RNA polymerase</keyword>
<dbReference type="InterPro" id="IPR029262">
    <property type="entry name" value="RPOL_N"/>
</dbReference>
<feature type="region of interest" description="Disordered" evidence="9">
    <location>
        <begin position="1"/>
        <end position="24"/>
    </location>
</feature>
<feature type="region of interest" description="Disordered" evidence="9">
    <location>
        <begin position="90"/>
        <end position="124"/>
    </location>
</feature>
<accession>R7QN31</accession>
<dbReference type="InterPro" id="IPR046950">
    <property type="entry name" value="DNA-dir_Rpol_C_phage-type"/>
</dbReference>
<dbReference type="AlphaFoldDB" id="R7QN31"/>
<keyword evidence="5 8" id="KW-0548">Nucleotidyltransferase</keyword>